<evidence type="ECO:0000256" key="2">
    <source>
        <dbReference type="ARBA" id="ARBA00023157"/>
    </source>
</evidence>
<dbReference type="InterPro" id="IPR001791">
    <property type="entry name" value="Laminin_G"/>
</dbReference>
<dbReference type="Proteomes" id="UP000000933">
    <property type="component" value="Chromosome"/>
</dbReference>
<evidence type="ECO:0000313" key="6">
    <source>
        <dbReference type="EMBL" id="CBH25071.1"/>
    </source>
</evidence>
<dbReference type="InterPro" id="IPR013783">
    <property type="entry name" value="Ig-like_fold"/>
</dbReference>
<evidence type="ECO:0000259" key="4">
    <source>
        <dbReference type="SMART" id="SM00282"/>
    </source>
</evidence>
<keyword evidence="3" id="KW-0812">Transmembrane</keyword>
<keyword evidence="3" id="KW-1133">Transmembrane helix</keyword>
<dbReference type="AlphaFoldDB" id="D5HAL6"/>
<dbReference type="InterPro" id="IPR006558">
    <property type="entry name" value="LamG-like"/>
</dbReference>
<keyword evidence="3" id="KW-0472">Membrane</keyword>
<dbReference type="Gene3D" id="2.60.40.10">
    <property type="entry name" value="Immunoglobulins"/>
    <property type="match status" value="1"/>
</dbReference>
<dbReference type="InterPro" id="IPR013320">
    <property type="entry name" value="ConA-like_dom_sf"/>
</dbReference>
<feature type="domain" description="Laminin G" evidence="4">
    <location>
        <begin position="213"/>
        <end position="351"/>
    </location>
</feature>
<dbReference type="NCBIfam" id="TIGR04183">
    <property type="entry name" value="Por_Secre_tail"/>
    <property type="match status" value="1"/>
</dbReference>
<evidence type="ECO:0000313" key="7">
    <source>
        <dbReference type="Proteomes" id="UP000000933"/>
    </source>
</evidence>
<keyword evidence="2" id="KW-1015">Disulfide bond</keyword>
<dbReference type="CDD" id="cd00110">
    <property type="entry name" value="LamG"/>
    <property type="match status" value="1"/>
</dbReference>
<sequence>MGVHPVGPSGVGGTPTTQRMVMARVVCLVFLIGTIGAGIGPRLVDAQAKRTLSAGAPGETVINLFETLDPSSSIDGVRLDLPERWTVRDAHLLRYGTSPVPVRLQPGREPGVVFLALNSSIQGPHELVVQVKPSDHTGTYQWHLTPFTTPLSAHVPARDSVNRRMRRTDRLTRTVEVNPPSRPRGPNQALALTDAAAPSRLQVPPDRAPSRRRSFTVEFWVRTHGLDRVILSSWTGNEAAPYPLEFVTDSGGRLRFYCGRGGRHQALRSTSPVADGQWHHAAVVHDATASVLRLLLDGTVVDSARARALPAQSGALPLALGGRRRAGPERAPSSSDQRFVGRLDELRIWPSARSASAIRRTQSRPFPPAGDAEPFRLSFEEDAPQSGLDAAEGARRVPSHLSFRPPLRRLRARTDGQSVTLRWNAQGVADGTKSGATNAGEFVVERSPDGTSFTPVDRVSPAEAASSSSGAAQAFTYTDDGVSGQVVFYRVRYVPSASGVERSTSTIKIGLGGEPAPERAVDLVGNFPNPFETSTTIAYQVESSRPVTLTIWNLSGKRIATLADGVHEPGYYEQTLTADGLPSGTYFARLETPEGIQSARMVLLK</sequence>
<keyword evidence="1" id="KW-0732">Signal</keyword>
<dbReference type="EMBL" id="FP565814">
    <property type="protein sequence ID" value="CBH25071.1"/>
    <property type="molecule type" value="Genomic_DNA"/>
</dbReference>
<dbReference type="HOGENOM" id="CLU_499549_0_0_10"/>
<protein>
    <recommendedName>
        <fullName evidence="8">LamG-like jellyroll fold domain-containing protein</fullName>
    </recommendedName>
</protein>
<evidence type="ECO:0000256" key="1">
    <source>
        <dbReference type="ARBA" id="ARBA00022729"/>
    </source>
</evidence>
<dbReference type="Pfam" id="PF13385">
    <property type="entry name" value="Laminin_G_3"/>
    <property type="match status" value="1"/>
</dbReference>
<proteinExistence type="predicted"/>
<dbReference type="SMART" id="SM00282">
    <property type="entry name" value="LamG"/>
    <property type="match status" value="1"/>
</dbReference>
<dbReference type="Gene3D" id="2.60.120.200">
    <property type="match status" value="1"/>
</dbReference>
<evidence type="ECO:0008006" key="8">
    <source>
        <dbReference type="Google" id="ProtNLM"/>
    </source>
</evidence>
<organism evidence="6 7">
    <name type="scientific">Salinibacter ruber (strain M8)</name>
    <dbReference type="NCBI Taxonomy" id="761659"/>
    <lineage>
        <taxon>Bacteria</taxon>
        <taxon>Pseudomonadati</taxon>
        <taxon>Rhodothermota</taxon>
        <taxon>Rhodothermia</taxon>
        <taxon>Rhodothermales</taxon>
        <taxon>Salinibacteraceae</taxon>
        <taxon>Salinibacter</taxon>
    </lineage>
</organism>
<reference evidence="7" key="2">
    <citation type="submission" date="2010-04" db="EMBL/GenBank/DDBJ databases">
        <title>Genome sequence of Salinibacter ruber M8.</title>
        <authorList>
            <consortium name="Genoscope"/>
        </authorList>
    </citation>
    <scope>NUCLEOTIDE SEQUENCE [LARGE SCALE GENOMIC DNA]</scope>
    <source>
        <strain evidence="7">M8</strain>
    </source>
</reference>
<feature type="domain" description="LamG-like jellyroll fold" evidence="5">
    <location>
        <begin position="213"/>
        <end position="356"/>
    </location>
</feature>
<accession>D5HAL6</accession>
<name>D5HAL6_SALRM</name>
<dbReference type="SUPFAM" id="SSF49899">
    <property type="entry name" value="Concanavalin A-like lectins/glucanases"/>
    <property type="match status" value="1"/>
</dbReference>
<gene>
    <name evidence="6" type="ordered locus">SRM_02150</name>
</gene>
<feature type="transmembrane region" description="Helical" evidence="3">
    <location>
        <begin position="20"/>
        <end position="40"/>
    </location>
</feature>
<evidence type="ECO:0000256" key="3">
    <source>
        <dbReference type="SAM" id="Phobius"/>
    </source>
</evidence>
<dbReference type="InterPro" id="IPR026444">
    <property type="entry name" value="Secre_tail"/>
</dbReference>
<dbReference type="KEGG" id="srm:SRM_02150"/>
<evidence type="ECO:0000259" key="5">
    <source>
        <dbReference type="SMART" id="SM00560"/>
    </source>
</evidence>
<dbReference type="SMART" id="SM00560">
    <property type="entry name" value="LamGL"/>
    <property type="match status" value="1"/>
</dbReference>
<reference evidence="6 7" key="1">
    <citation type="journal article" date="2010" name="ISME J.">
        <title>Fine-scale evolution: genomic, phenotypic and ecological differentiation in two coexisting Salinibacter ruber strains.</title>
        <authorList>
            <person name="Pena A."/>
            <person name="Teeling H."/>
            <person name="Huerta-Cepas J."/>
            <person name="Santos F."/>
            <person name="Yarza P."/>
            <person name="Brito-Echeverria J."/>
            <person name="Lucio M."/>
            <person name="Schmitt-Kopplin P."/>
            <person name="Meseguer I."/>
            <person name="Schenowitz C."/>
            <person name="Dossat C."/>
            <person name="Barbe V."/>
            <person name="Dopazo J."/>
            <person name="Rossello-Mora R."/>
            <person name="Schuler M."/>
            <person name="Glockner F.O."/>
            <person name="Amann R."/>
            <person name="Gabaldon T."/>
            <person name="Anton J."/>
        </authorList>
    </citation>
    <scope>NUCLEOTIDE SEQUENCE [LARGE SCALE GENOMIC DNA]</scope>
    <source>
        <strain evidence="6 7">M8</strain>
    </source>
</reference>